<evidence type="ECO:0000259" key="7">
    <source>
        <dbReference type="PROSITE" id="PS50158"/>
    </source>
</evidence>
<dbReference type="InterPro" id="IPR012337">
    <property type="entry name" value="RNaseH-like_sf"/>
</dbReference>
<dbReference type="InterPro" id="IPR057670">
    <property type="entry name" value="SH3_retrovirus"/>
</dbReference>
<accession>A0A438H8G8</accession>
<dbReference type="PROSITE" id="PS50994">
    <property type="entry name" value="INTEGRASE"/>
    <property type="match status" value="1"/>
</dbReference>
<dbReference type="Proteomes" id="UP000288805">
    <property type="component" value="Unassembled WGS sequence"/>
</dbReference>
<keyword evidence="5" id="KW-0862">Zinc</keyword>
<feature type="compositionally biased region" description="Acidic residues" evidence="6">
    <location>
        <begin position="702"/>
        <end position="725"/>
    </location>
</feature>
<protein>
    <submittedName>
        <fullName evidence="9">Retrovirus-related Pol polyprotein from transposon TNT 1-94</fullName>
    </submittedName>
</protein>
<evidence type="ECO:0000259" key="8">
    <source>
        <dbReference type="PROSITE" id="PS50994"/>
    </source>
</evidence>
<gene>
    <name evidence="9" type="primary">POLX_3510</name>
    <name evidence="9" type="ORF">CK203_050681</name>
</gene>
<feature type="region of interest" description="Disordered" evidence="6">
    <location>
        <begin position="699"/>
        <end position="773"/>
    </location>
</feature>
<dbReference type="Pfam" id="PF13976">
    <property type="entry name" value="gag_pre-integrs"/>
    <property type="match status" value="1"/>
</dbReference>
<keyword evidence="4" id="KW-0378">Hydrolase</keyword>
<keyword evidence="1" id="KW-0645">Protease</keyword>
<dbReference type="InterPro" id="IPR001584">
    <property type="entry name" value="Integrase_cat-core"/>
</dbReference>
<sequence length="1246" mass="142964">MASENSFVQPAIPRFDGHYDHWSMLMENFLRSKEYWNLVETGITAAAEGIDLSDAQKKALEDQKLKDLKAKNYLFQAIDRSILETILKKDTAKDIWDSLKQKYQGTARVKRAQLQALRKEFEVLHMKTEESVNDYFGRTLIIANKMRTHGERMVDVVIIEKILRSMTSKYDYVVCSIEESNDLDTLSIDELQSSLLVHEQRISRHVVDEQALQVTTGAQQGGRHGGRGAYRGRGRGNGRFGFNKSFLECYNCHELGHFQWECPKRARDPKVNYAETKEEMLLMAQVDFKEAGTEYIWFLDSGCSNHMCGRREIFIELDSNFIESVKLGNDSSLTVKGKGKVRMEVNGIVHVITGVYFVPDLKKNLLSIGQLQERGLAVLIQHGKCKIFHPEKGLIMETEMTYNRMFVVLARCPPKEQKCLSMMTTDQADLWHCRYGHLSWNGLKVIQQKNMVEGLPKLKASQKVCENCLVGKQHRDPFPKESLWRASKILQLIHADICGPINPISNSKKRYLITFIDDFSRKTWVYFLVEKSEAYATFKTYKAKVEKETGAFIRSLRTDRGGEFTSNEFTSFCNENGILRQLTAAYTPQQNVNWTVHVLNRSPTLAVKNKTPEEAWSGRKPSVDHFRIFGCISHVHVPDHKRVKLDAKSLRCILLGVSEESKAYRLFDPISQKIIISRDVVFEEDQQWKWDDSHEPAILADLEWESDEETDTEDDGNEEEPEAGEDMGNSESNDSDSFENGETTYEDSTPHEGRTRRPPTWMQDYETGAGLSDEESVNLAQLALFTDSDPTTYDDAVRSEKWRLAMNQEIEAIERNNTWELTDLPSGGKTIGVKWIFKTKLNENGEVDKYKARLVAKGYSQQYGVDYVEVFAPVARLETIRIVISLAAQKDWMIYQLDVNRHFCMEKFMKKSLLNSHQAPRAWYSRIESYFIKEGFNKCPYEHTLFTKTAEGGKILIVCLYVDDLIFTGNDESMFKQFKKSMMVEFDMTDLGKLRYFLGIEVMQKTDGIFISQRKYAQEVLERFNLYQCNPVHNPVVPGFKLTRDKEGVEVDGTLYKQMVGSLMYLTATRPDLMFSVSLISRYMEHPTESHLLAAKRILRYVKGTVEFGVFYKKGGDDKFIGYTDSDYAGDQDDRKSTSGYVFMNSSAVSWSSKKQPVVTLSTTEVEFIAAASTIKLSKNPVMHGRSKHIDVRFHFLRDLIKDEVVELLQCSTHEQIADIMTKPLKLEAFQKLRGLMGVCEYSGIN</sequence>
<evidence type="ECO:0000256" key="2">
    <source>
        <dbReference type="ARBA" id="ARBA00022723"/>
    </source>
</evidence>
<dbReference type="CDD" id="cd09272">
    <property type="entry name" value="RNase_HI_RT_Ty1"/>
    <property type="match status" value="1"/>
</dbReference>
<name>A0A438H8G8_VITVI</name>
<dbReference type="InterPro" id="IPR039537">
    <property type="entry name" value="Retrotran_Ty1/copia-like"/>
</dbReference>
<dbReference type="SUPFAM" id="SSF53098">
    <property type="entry name" value="Ribonuclease H-like"/>
    <property type="match status" value="1"/>
</dbReference>
<dbReference type="GO" id="GO:0004190">
    <property type="term" value="F:aspartic-type endopeptidase activity"/>
    <property type="evidence" value="ECO:0007669"/>
    <property type="project" value="UniProtKB-KW"/>
</dbReference>
<dbReference type="PROSITE" id="PS50158">
    <property type="entry name" value="ZF_CCHC"/>
    <property type="match status" value="1"/>
</dbReference>
<dbReference type="GO" id="GO:0015074">
    <property type="term" value="P:DNA integration"/>
    <property type="evidence" value="ECO:0007669"/>
    <property type="project" value="InterPro"/>
</dbReference>
<keyword evidence="5" id="KW-0863">Zinc-finger</keyword>
<dbReference type="SUPFAM" id="SSF56672">
    <property type="entry name" value="DNA/RNA polymerases"/>
    <property type="match status" value="1"/>
</dbReference>
<organism evidence="9 10">
    <name type="scientific">Vitis vinifera</name>
    <name type="common">Grape</name>
    <dbReference type="NCBI Taxonomy" id="29760"/>
    <lineage>
        <taxon>Eukaryota</taxon>
        <taxon>Viridiplantae</taxon>
        <taxon>Streptophyta</taxon>
        <taxon>Embryophyta</taxon>
        <taxon>Tracheophyta</taxon>
        <taxon>Spermatophyta</taxon>
        <taxon>Magnoliopsida</taxon>
        <taxon>eudicotyledons</taxon>
        <taxon>Gunneridae</taxon>
        <taxon>Pentapetalae</taxon>
        <taxon>rosids</taxon>
        <taxon>Vitales</taxon>
        <taxon>Vitaceae</taxon>
        <taxon>Viteae</taxon>
        <taxon>Vitis</taxon>
    </lineage>
</organism>
<dbReference type="GO" id="GO:0006508">
    <property type="term" value="P:proteolysis"/>
    <property type="evidence" value="ECO:0007669"/>
    <property type="project" value="UniProtKB-KW"/>
</dbReference>
<keyword evidence="2" id="KW-0479">Metal-binding</keyword>
<evidence type="ECO:0000313" key="10">
    <source>
        <dbReference type="Proteomes" id="UP000288805"/>
    </source>
</evidence>
<dbReference type="InterPro" id="IPR025724">
    <property type="entry name" value="GAG-pre-integrase_dom"/>
</dbReference>
<dbReference type="Pfam" id="PF07727">
    <property type="entry name" value="RVT_2"/>
    <property type="match status" value="2"/>
</dbReference>
<evidence type="ECO:0000256" key="4">
    <source>
        <dbReference type="ARBA" id="ARBA00022801"/>
    </source>
</evidence>
<dbReference type="GO" id="GO:0008270">
    <property type="term" value="F:zinc ion binding"/>
    <property type="evidence" value="ECO:0007669"/>
    <property type="project" value="UniProtKB-KW"/>
</dbReference>
<evidence type="ECO:0000313" key="9">
    <source>
        <dbReference type="EMBL" id="RVW80785.1"/>
    </source>
</evidence>
<dbReference type="InterPro" id="IPR054722">
    <property type="entry name" value="PolX-like_BBD"/>
</dbReference>
<dbReference type="PANTHER" id="PTHR42648:SF18">
    <property type="entry name" value="RETROTRANSPOSON, UNCLASSIFIED-LIKE PROTEIN"/>
    <property type="match status" value="1"/>
</dbReference>
<evidence type="ECO:0000256" key="3">
    <source>
        <dbReference type="ARBA" id="ARBA00022750"/>
    </source>
</evidence>
<dbReference type="Pfam" id="PF00665">
    <property type="entry name" value="rve"/>
    <property type="match status" value="1"/>
</dbReference>
<dbReference type="Gene3D" id="3.30.420.10">
    <property type="entry name" value="Ribonuclease H-like superfamily/Ribonuclease H"/>
    <property type="match status" value="1"/>
</dbReference>
<proteinExistence type="predicted"/>
<dbReference type="AlphaFoldDB" id="A0A438H8G8"/>
<evidence type="ECO:0000256" key="6">
    <source>
        <dbReference type="SAM" id="MobiDB-lite"/>
    </source>
</evidence>
<keyword evidence="3" id="KW-0064">Aspartyl protease</keyword>
<dbReference type="InterPro" id="IPR036397">
    <property type="entry name" value="RNaseH_sf"/>
</dbReference>
<feature type="domain" description="Integrase catalytic" evidence="8">
    <location>
        <begin position="475"/>
        <end position="591"/>
    </location>
</feature>
<dbReference type="Pfam" id="PF14223">
    <property type="entry name" value="Retrotran_gag_2"/>
    <property type="match status" value="1"/>
</dbReference>
<dbReference type="Gene3D" id="4.10.60.10">
    <property type="entry name" value="Zinc finger, CCHC-type"/>
    <property type="match status" value="1"/>
</dbReference>
<comment type="caution">
    <text evidence="9">The sequence shown here is derived from an EMBL/GenBank/DDBJ whole genome shotgun (WGS) entry which is preliminary data.</text>
</comment>
<dbReference type="SUPFAM" id="SSF57756">
    <property type="entry name" value="Retrovirus zinc finger-like domains"/>
    <property type="match status" value="1"/>
</dbReference>
<dbReference type="InterPro" id="IPR043502">
    <property type="entry name" value="DNA/RNA_pol_sf"/>
</dbReference>
<dbReference type="InterPro" id="IPR001878">
    <property type="entry name" value="Znf_CCHC"/>
</dbReference>
<evidence type="ECO:0000256" key="1">
    <source>
        <dbReference type="ARBA" id="ARBA00022670"/>
    </source>
</evidence>
<dbReference type="GO" id="GO:0003676">
    <property type="term" value="F:nucleic acid binding"/>
    <property type="evidence" value="ECO:0007669"/>
    <property type="project" value="InterPro"/>
</dbReference>
<feature type="domain" description="CCHC-type" evidence="7">
    <location>
        <begin position="249"/>
        <end position="264"/>
    </location>
</feature>
<dbReference type="EMBL" id="QGNW01000261">
    <property type="protein sequence ID" value="RVW80785.1"/>
    <property type="molecule type" value="Genomic_DNA"/>
</dbReference>
<evidence type="ECO:0000256" key="5">
    <source>
        <dbReference type="PROSITE-ProRule" id="PRU00047"/>
    </source>
</evidence>
<reference evidence="9 10" key="1">
    <citation type="journal article" date="2018" name="PLoS Genet.">
        <title>Population sequencing reveals clonal diversity and ancestral inbreeding in the grapevine cultivar Chardonnay.</title>
        <authorList>
            <person name="Roach M.J."/>
            <person name="Johnson D.L."/>
            <person name="Bohlmann J."/>
            <person name="van Vuuren H.J."/>
            <person name="Jones S.J."/>
            <person name="Pretorius I.S."/>
            <person name="Schmidt S.A."/>
            <person name="Borneman A.R."/>
        </authorList>
    </citation>
    <scope>NUCLEOTIDE SEQUENCE [LARGE SCALE GENOMIC DNA]</scope>
    <source>
        <strain evidence="10">cv. Chardonnay</strain>
        <tissue evidence="9">Leaf</tissue>
    </source>
</reference>
<dbReference type="InterPro" id="IPR013103">
    <property type="entry name" value="RVT_2"/>
</dbReference>
<dbReference type="PANTHER" id="PTHR42648">
    <property type="entry name" value="TRANSPOSASE, PUTATIVE-RELATED"/>
    <property type="match status" value="1"/>
</dbReference>
<dbReference type="Pfam" id="PF22936">
    <property type="entry name" value="Pol_BBD"/>
    <property type="match status" value="1"/>
</dbReference>
<dbReference type="InterPro" id="IPR036875">
    <property type="entry name" value="Znf_CCHC_sf"/>
</dbReference>
<dbReference type="Pfam" id="PF25597">
    <property type="entry name" value="SH3_retrovirus"/>
    <property type="match status" value="1"/>
</dbReference>
<dbReference type="SMART" id="SM00343">
    <property type="entry name" value="ZnF_C2HC"/>
    <property type="match status" value="1"/>
</dbReference>